<gene>
    <name evidence="10" type="ORF">DP939_37605</name>
</gene>
<evidence type="ECO:0000256" key="2">
    <source>
        <dbReference type="ARBA" id="ARBA00022670"/>
    </source>
</evidence>
<dbReference type="SUPFAM" id="SSF52743">
    <property type="entry name" value="Subtilisin-like"/>
    <property type="match status" value="1"/>
</dbReference>
<keyword evidence="2 6" id="KW-0645">Protease</keyword>
<protein>
    <submittedName>
        <fullName evidence="10">Peptidase S8</fullName>
    </submittedName>
</protein>
<dbReference type="GO" id="GO:0006508">
    <property type="term" value="P:proteolysis"/>
    <property type="evidence" value="ECO:0007669"/>
    <property type="project" value="UniProtKB-KW"/>
</dbReference>
<dbReference type="InterPro" id="IPR015500">
    <property type="entry name" value="Peptidase_S8_subtilisin-rel"/>
</dbReference>
<feature type="active site" description="Charge relay system" evidence="5 6">
    <location>
        <position position="226"/>
    </location>
</feature>
<sequence length="1073" mass="111227">MKRRALMTAIALVAAVTTGAGAPASTTGPSPGPPGVAPDRQAGHGAKSVTLITGDRVKLSSSGYSVHPGKGRDVRFATIQTKDHLMVLPSDAAPLVARGLVDERLFDVTQLIAWDYDDAHRADVPVIARTSGAAAATFRLPGAPAPAWRSGRLGLAAVKVPKSDAAAAWRALSGDAGARTLAAGVKRLWLDGRRTATLDQSAPQIGAPEAWKQGFTGKGVTVAVLDSGYDTAHPDLKGVVAHTKSFIANDPDINDGVGHGTHVASTIAGSGAASGGRYRGIAPDAKLAIGKVLSRRGGDESTILAGMEWAAAEIRAQVVSMSLGGRDTQALDPLEEAVNTLSESTGALFVIAAGNSGPTASSVVSPGSADAALSVGAVDKQDALALFSSRGPRIGDRAVKPDITAPGVGITAARARYGGYSTQTGTSMATPHVAGAAAILAQRNPGWRADRLKSALISSAAPWPDAGPYAQGAGRVDVRKAIAQTVVAVPGNVSAALRWPHEKGQQATRTIAYANTGDAPVTLDLAIAAQGGGEPPAGLFSLSADRLMVPAGGHASVTVTMAADGVAPGAYAGVVTATAGGTVVRTLTGAYVEPEAYDLAISAKGGAGLSGFAVAFDLARNEFEYVDIQDGKGTLRLPAVGWYVQAVFDAEKKRTVAHVPPFRLSERTKQLTIDLDAGRQVRHSVDDPAARQAALDVSATQQQGRIRARFSTIASDDQIFVVPSEVPGLTYQAHSVLTKADASPSPYRYDLLHTAENGLPADPTHQARTADLAKTTVTYRGAGVAAYGYVYSGPANMWLLGAPTRVPSTQIRYRPRVDGLAWANQVASYDDSGEHWLVDLASELPPGAGTEVWNTAVYGAAQTPSTARYGNTVVVDGAVFSDSGPARFGYESNADVAIALARDGVELARVTCMPPDSVNCTLGAEVPGAESTYTLTMSGRRQVPYSALSTAVDATWTFRSGTVDAKPLPLITVRPAAQGLDALNRAERASLTRIPLMFERHASPALGRSRPKVEVSFNDGATWRRVPVSHTRGQWTAMVRNPAAGDFASLRVSAESGDSAFTQTIIRAYGLTS</sequence>
<feature type="signal peptide" evidence="8">
    <location>
        <begin position="1"/>
        <end position="20"/>
    </location>
</feature>
<evidence type="ECO:0000256" key="8">
    <source>
        <dbReference type="SAM" id="SignalP"/>
    </source>
</evidence>
<evidence type="ECO:0000256" key="7">
    <source>
        <dbReference type="SAM" id="MobiDB-lite"/>
    </source>
</evidence>
<dbReference type="InterPro" id="IPR000209">
    <property type="entry name" value="Peptidase_S8/S53_dom"/>
</dbReference>
<evidence type="ECO:0000256" key="3">
    <source>
        <dbReference type="ARBA" id="ARBA00022801"/>
    </source>
</evidence>
<dbReference type="PROSITE" id="PS51892">
    <property type="entry name" value="SUBTILASE"/>
    <property type="match status" value="1"/>
</dbReference>
<keyword evidence="4 6" id="KW-0720">Serine protease</keyword>
<dbReference type="AlphaFoldDB" id="A0A366LMK9"/>
<dbReference type="Proteomes" id="UP000253303">
    <property type="component" value="Unassembled WGS sequence"/>
</dbReference>
<keyword evidence="3 6" id="KW-0378">Hydrolase</keyword>
<dbReference type="Gene3D" id="3.40.50.200">
    <property type="entry name" value="Peptidase S8/S53 domain"/>
    <property type="match status" value="1"/>
</dbReference>
<evidence type="ECO:0000313" key="11">
    <source>
        <dbReference type="Proteomes" id="UP000253303"/>
    </source>
</evidence>
<name>A0A366LMK9_9ACTN</name>
<dbReference type="InterPro" id="IPR023828">
    <property type="entry name" value="Peptidase_S8_Ser-AS"/>
</dbReference>
<dbReference type="Pfam" id="PF00082">
    <property type="entry name" value="Peptidase_S8"/>
    <property type="match status" value="1"/>
</dbReference>
<keyword evidence="11" id="KW-1185">Reference proteome</keyword>
<feature type="region of interest" description="Disordered" evidence="7">
    <location>
        <begin position="20"/>
        <end position="44"/>
    </location>
</feature>
<reference evidence="10 11" key="1">
    <citation type="submission" date="2018-06" db="EMBL/GenBank/DDBJ databases">
        <title>Sphaerisporangium craniellae sp. nov., isolated from a marine sponge in the South China Sea.</title>
        <authorList>
            <person name="Li L."/>
        </authorList>
    </citation>
    <scope>NUCLEOTIDE SEQUENCE [LARGE SCALE GENOMIC DNA]</scope>
    <source>
        <strain evidence="10 11">LHW63015</strain>
    </source>
</reference>
<feature type="active site" description="Charge relay system" evidence="5 6">
    <location>
        <position position="259"/>
    </location>
</feature>
<evidence type="ECO:0000313" key="10">
    <source>
        <dbReference type="EMBL" id="RBQ15121.1"/>
    </source>
</evidence>
<proteinExistence type="inferred from homology"/>
<dbReference type="GO" id="GO:0004252">
    <property type="term" value="F:serine-type endopeptidase activity"/>
    <property type="evidence" value="ECO:0007669"/>
    <property type="project" value="UniProtKB-UniRule"/>
</dbReference>
<dbReference type="PANTHER" id="PTHR43806">
    <property type="entry name" value="PEPTIDASE S8"/>
    <property type="match status" value="1"/>
</dbReference>
<dbReference type="InterPro" id="IPR050131">
    <property type="entry name" value="Peptidase_S8_subtilisin-like"/>
</dbReference>
<evidence type="ECO:0000259" key="9">
    <source>
        <dbReference type="Pfam" id="PF00082"/>
    </source>
</evidence>
<feature type="chain" id="PRO_5039554801" evidence="8">
    <location>
        <begin position="21"/>
        <end position="1073"/>
    </location>
</feature>
<dbReference type="InterPro" id="IPR036852">
    <property type="entry name" value="Peptidase_S8/S53_dom_sf"/>
</dbReference>
<dbReference type="PROSITE" id="PS00138">
    <property type="entry name" value="SUBTILASE_SER"/>
    <property type="match status" value="1"/>
</dbReference>
<accession>A0A366LMK9</accession>
<dbReference type="InterPro" id="IPR022398">
    <property type="entry name" value="Peptidase_S8_His-AS"/>
</dbReference>
<dbReference type="PROSITE" id="PS00137">
    <property type="entry name" value="SUBTILASE_HIS"/>
    <property type="match status" value="1"/>
</dbReference>
<evidence type="ECO:0000256" key="6">
    <source>
        <dbReference type="PROSITE-ProRule" id="PRU01240"/>
    </source>
</evidence>
<evidence type="ECO:0000256" key="1">
    <source>
        <dbReference type="ARBA" id="ARBA00011073"/>
    </source>
</evidence>
<organism evidence="10 11">
    <name type="scientific">Spongiactinospora rosea</name>
    <dbReference type="NCBI Taxonomy" id="2248750"/>
    <lineage>
        <taxon>Bacteria</taxon>
        <taxon>Bacillati</taxon>
        <taxon>Actinomycetota</taxon>
        <taxon>Actinomycetes</taxon>
        <taxon>Streptosporangiales</taxon>
        <taxon>Streptosporangiaceae</taxon>
        <taxon>Spongiactinospora</taxon>
    </lineage>
</organism>
<feature type="compositionally biased region" description="Low complexity" evidence="7">
    <location>
        <begin position="20"/>
        <end position="29"/>
    </location>
</feature>
<dbReference type="PRINTS" id="PR00723">
    <property type="entry name" value="SUBTILISIN"/>
</dbReference>
<evidence type="ECO:0000256" key="4">
    <source>
        <dbReference type="ARBA" id="ARBA00022825"/>
    </source>
</evidence>
<evidence type="ECO:0000256" key="5">
    <source>
        <dbReference type="PIRSR" id="PIRSR615500-1"/>
    </source>
</evidence>
<feature type="domain" description="Peptidase S8/S53" evidence="9">
    <location>
        <begin position="217"/>
        <end position="461"/>
    </location>
</feature>
<comment type="caution">
    <text evidence="10">The sequence shown here is derived from an EMBL/GenBank/DDBJ whole genome shotgun (WGS) entry which is preliminary data.</text>
</comment>
<feature type="active site" description="Charge relay system" evidence="5 6">
    <location>
        <position position="427"/>
    </location>
</feature>
<dbReference type="EMBL" id="QMEY01000026">
    <property type="protein sequence ID" value="RBQ15121.1"/>
    <property type="molecule type" value="Genomic_DNA"/>
</dbReference>
<keyword evidence="8" id="KW-0732">Signal</keyword>
<comment type="similarity">
    <text evidence="1 6">Belongs to the peptidase S8 family.</text>
</comment>
<dbReference type="PANTHER" id="PTHR43806:SF65">
    <property type="entry name" value="SERINE PROTEASE APRX"/>
    <property type="match status" value="1"/>
</dbReference>